<evidence type="ECO:0000259" key="1">
    <source>
        <dbReference type="PROSITE" id="PS51186"/>
    </source>
</evidence>
<protein>
    <submittedName>
        <fullName evidence="2">GNAT family N-acetyltransferase</fullName>
    </submittedName>
</protein>
<comment type="caution">
    <text evidence="2">The sequence shown here is derived from an EMBL/GenBank/DDBJ whole genome shotgun (WGS) entry which is preliminary data.</text>
</comment>
<dbReference type="PROSITE" id="PS51186">
    <property type="entry name" value="GNAT"/>
    <property type="match status" value="1"/>
</dbReference>
<accession>A0A4Y8Q7X6</accession>
<dbReference type="InterPro" id="IPR016181">
    <property type="entry name" value="Acyl_CoA_acyltransferase"/>
</dbReference>
<sequence>MNQSPKIVGTTVTLRQPIEQDIYDYLQCEVKAELEQMYGGDTRNMKPRTLEMAQSYIERIRGNKLNWCVEYEGRSIGEARLTVNEEDRRARYAVGIFDASCWNQGLGTEITRLVLAYAFEELRLHRVDLRVLEYNTRAIRCYEKCGFVIEGREREGALIEGRFETDVIMSILEQEYRAAY</sequence>
<dbReference type="SUPFAM" id="SSF55729">
    <property type="entry name" value="Acyl-CoA N-acyltransferases (Nat)"/>
    <property type="match status" value="1"/>
</dbReference>
<dbReference type="Pfam" id="PF13302">
    <property type="entry name" value="Acetyltransf_3"/>
    <property type="match status" value="1"/>
</dbReference>
<dbReference type="AlphaFoldDB" id="A0A4Y8Q7X6"/>
<evidence type="ECO:0000313" key="3">
    <source>
        <dbReference type="Proteomes" id="UP000298246"/>
    </source>
</evidence>
<keyword evidence="2" id="KW-0808">Transferase</keyword>
<dbReference type="RefSeq" id="WP_134750190.1">
    <property type="nucleotide sequence ID" value="NZ_MYFO02000008.1"/>
</dbReference>
<evidence type="ECO:0000313" key="2">
    <source>
        <dbReference type="EMBL" id="TFE90534.1"/>
    </source>
</evidence>
<dbReference type="PANTHER" id="PTHR43415">
    <property type="entry name" value="SPERMIDINE N(1)-ACETYLTRANSFERASE"/>
    <property type="match status" value="1"/>
</dbReference>
<gene>
    <name evidence="2" type="ORF">B5M42_04510</name>
</gene>
<dbReference type="OrthoDB" id="9795206at2"/>
<dbReference type="PANTHER" id="PTHR43415:SF3">
    <property type="entry name" value="GNAT-FAMILY ACETYLTRANSFERASE"/>
    <property type="match status" value="1"/>
</dbReference>
<dbReference type="Gene3D" id="3.40.630.30">
    <property type="match status" value="1"/>
</dbReference>
<feature type="domain" description="N-acetyltransferase" evidence="1">
    <location>
        <begin position="12"/>
        <end position="174"/>
    </location>
</feature>
<proteinExistence type="predicted"/>
<keyword evidence="3" id="KW-1185">Reference proteome</keyword>
<dbReference type="GO" id="GO:0016747">
    <property type="term" value="F:acyltransferase activity, transferring groups other than amino-acyl groups"/>
    <property type="evidence" value="ECO:0007669"/>
    <property type="project" value="InterPro"/>
</dbReference>
<reference evidence="2 3" key="1">
    <citation type="submission" date="2017-03" db="EMBL/GenBank/DDBJ databases">
        <title>Isolation of Levoglucosan Utilizing Bacteria.</title>
        <authorList>
            <person name="Arya A.S."/>
        </authorList>
    </citation>
    <scope>NUCLEOTIDE SEQUENCE [LARGE SCALE GENOMIC DNA]</scope>
    <source>
        <strain evidence="2 3">MEC069</strain>
    </source>
</reference>
<name>A0A4Y8Q7X6_9BACL</name>
<dbReference type="InterPro" id="IPR000182">
    <property type="entry name" value="GNAT_dom"/>
</dbReference>
<organism evidence="2 3">
    <name type="scientific">Paenibacillus athensensis</name>
    <dbReference type="NCBI Taxonomy" id="1967502"/>
    <lineage>
        <taxon>Bacteria</taxon>
        <taxon>Bacillati</taxon>
        <taxon>Bacillota</taxon>
        <taxon>Bacilli</taxon>
        <taxon>Bacillales</taxon>
        <taxon>Paenibacillaceae</taxon>
        <taxon>Paenibacillus</taxon>
    </lineage>
</organism>
<dbReference type="Proteomes" id="UP000298246">
    <property type="component" value="Unassembled WGS sequence"/>
</dbReference>
<dbReference type="EMBL" id="MYFO01000004">
    <property type="protein sequence ID" value="TFE90534.1"/>
    <property type="molecule type" value="Genomic_DNA"/>
</dbReference>